<keyword evidence="8" id="KW-0472">Membrane</keyword>
<name>A0A8J7WCM0_9RHOB</name>
<keyword evidence="5 8" id="KW-0378">Hydrolase</keyword>
<feature type="compositionally biased region" description="Low complexity" evidence="9">
    <location>
        <begin position="933"/>
        <end position="945"/>
    </location>
</feature>
<evidence type="ECO:0000259" key="10">
    <source>
        <dbReference type="Pfam" id="PF10150"/>
    </source>
</evidence>
<evidence type="ECO:0000256" key="5">
    <source>
        <dbReference type="ARBA" id="ARBA00022801"/>
    </source>
</evidence>
<accession>A0A8J7WCM0</accession>
<dbReference type="CDD" id="cd04453">
    <property type="entry name" value="S1_RNase_E"/>
    <property type="match status" value="1"/>
</dbReference>
<evidence type="ECO:0000256" key="7">
    <source>
        <dbReference type="ARBA" id="ARBA00022884"/>
    </source>
</evidence>
<keyword evidence="13" id="KW-1185">Reference proteome</keyword>
<comment type="cofactor">
    <cofactor evidence="8">
        <name>Zn(2+)</name>
        <dbReference type="ChEBI" id="CHEBI:29105"/>
    </cofactor>
    <text evidence="8">Binds 2 Zn(2+) ions per homotetramer.</text>
</comment>
<reference evidence="12" key="1">
    <citation type="submission" date="2021-04" db="EMBL/GenBank/DDBJ databases">
        <authorList>
            <person name="Yoon J."/>
        </authorList>
    </citation>
    <scope>NUCLEOTIDE SEQUENCE</scope>
    <source>
        <strain evidence="12">KMU-90</strain>
    </source>
</reference>
<evidence type="ECO:0000313" key="12">
    <source>
        <dbReference type="EMBL" id="MBS0122918.1"/>
    </source>
</evidence>
<dbReference type="InterPro" id="IPR004659">
    <property type="entry name" value="RNase_E/G"/>
</dbReference>
<feature type="compositionally biased region" description="Acidic residues" evidence="9">
    <location>
        <begin position="193"/>
        <end position="219"/>
    </location>
</feature>
<evidence type="ECO:0000256" key="1">
    <source>
        <dbReference type="ARBA" id="ARBA00022490"/>
    </source>
</evidence>
<feature type="compositionally biased region" description="Acidic residues" evidence="9">
    <location>
        <begin position="661"/>
        <end position="676"/>
    </location>
</feature>
<keyword evidence="8" id="KW-0819">tRNA processing</keyword>
<comment type="catalytic activity">
    <reaction evidence="8">
        <text>Endonucleolytic cleavage of single-stranded RNA in A- and U-rich regions.</text>
        <dbReference type="EC" id="3.1.26.12"/>
    </reaction>
</comment>
<dbReference type="InterPro" id="IPR012340">
    <property type="entry name" value="NA-bd_OB-fold"/>
</dbReference>
<feature type="binding site" evidence="8">
    <location>
        <position position="552"/>
    </location>
    <ligand>
        <name>Zn(2+)</name>
        <dbReference type="ChEBI" id="CHEBI:29105"/>
        <note>ligand shared between dimeric partners</note>
    </ligand>
</feature>
<comment type="subcellular location">
    <subcellularLocation>
        <location evidence="8">Cytoplasm</location>
    </subcellularLocation>
    <subcellularLocation>
        <location evidence="8">Cell inner membrane</location>
        <topology evidence="8">Peripheral membrane protein</topology>
        <orientation evidence="8">Cytoplasmic side</orientation>
    </subcellularLocation>
</comment>
<keyword evidence="8" id="KW-0820">tRNA-binding</keyword>
<keyword evidence="8" id="KW-1003">Cell membrane</keyword>
<feature type="compositionally biased region" description="Acidic residues" evidence="9">
    <location>
        <begin position="726"/>
        <end position="747"/>
    </location>
</feature>
<comment type="function">
    <text evidence="8">Endoribonuclease that plays a central role in RNA processing and decay. Required for the maturation of 5S and 16S rRNAs and the majority of tRNAs. Also involved in the degradation of most mRNAs.</text>
</comment>
<feature type="region of interest" description="Disordered" evidence="9">
    <location>
        <begin position="95"/>
        <end position="228"/>
    </location>
</feature>
<evidence type="ECO:0000259" key="11">
    <source>
        <dbReference type="Pfam" id="PF20833"/>
    </source>
</evidence>
<protein>
    <recommendedName>
        <fullName evidence="8">Ribonuclease E</fullName>
        <shortName evidence="8">RNase E</shortName>
        <ecNumber evidence="8">3.1.26.12</ecNumber>
    </recommendedName>
</protein>
<dbReference type="GO" id="GO:0019843">
    <property type="term" value="F:rRNA binding"/>
    <property type="evidence" value="ECO:0007669"/>
    <property type="project" value="UniProtKB-KW"/>
</dbReference>
<feature type="compositionally biased region" description="Low complexity" evidence="9">
    <location>
        <begin position="830"/>
        <end position="840"/>
    </location>
</feature>
<dbReference type="Proteomes" id="UP000681356">
    <property type="component" value="Unassembled WGS sequence"/>
</dbReference>
<feature type="compositionally biased region" description="Low complexity" evidence="9">
    <location>
        <begin position="860"/>
        <end position="873"/>
    </location>
</feature>
<gene>
    <name evidence="8" type="primary">rne</name>
    <name evidence="12" type="ORF">KB874_02135</name>
</gene>
<keyword evidence="7 8" id="KW-0694">RNA-binding</keyword>
<dbReference type="SUPFAM" id="SSF50249">
    <property type="entry name" value="Nucleic acid-binding proteins"/>
    <property type="match status" value="1"/>
</dbReference>
<feature type="compositionally biased region" description="Low complexity" evidence="9">
    <location>
        <begin position="677"/>
        <end position="692"/>
    </location>
</feature>
<sequence>MAKKMLIDATHAEETRVVVVDGNKVEEFDFESENRRQLAGNIYLAKVTRVEPSLQAAFVDYGGNRHGFLAFSEIHPDYYQIPVADRKALMEEEARLAAAEDEDEKPKKRSRSRSRKSPRAESSGNGDKVVQADPAGMETIDLGDEADATDAETVTPEVGDPGEGLSPMETVADTPVEEPDEDEAPAAGQAFHDDEDEGDEDDRQSDDDSIESVADDDTHEDIRPARKPRARKYKIQEVVKVRQIMLVQVVKEERGNKGAALTTYLSLAGRYCVLMPNTARGGGISRKITNAADRSKLKAIANEIDVPKGAGLIIRTAGAKRTKTEIKRDYEYLQRLWEQIRELTLKSIAPAKIYEEGDLIKRSIRDLYNRDIDEVLVEGERGYRIAKDFMKMIMPSHAKNVKHYAEGMPLFARHQVESYLSGMFNPTVQLKSGGYIVIGVTEALVAIDVNSGRATKEGSIEETALKTNLEAAEEVARQLRLRDLAGLIVIDFIDMDERKNNAAVEKKLKDKLKTDRARIQVGRISGFGLLEMSRQRLRPGMIEATTQPCTACHGTGLIRSDDNMALAVLRTIEEEGTRRRSREVLVKCPVAIANYLMNQKREHVAQIEARYGMAVRIEADVHLVAPDFSMEKFKTATRSVPEAPPVVSVDTSLMDLIDEESIADEDEEEEDVEEAQAVETPAAVAAAAAASAEGDEGKPKKRRRRRRRKSKGRDGAENGAQVENGDNGDEGSDEGDDTAMPEAEEATGEAVAETTGAETDEAPKPKRSRRSRSRKKPEAEAEVSADTEAEVQPAEAVPAADAQAEPVAEPEVTEKPKRKRAPRKRKTAEAEAPAEAPTEAPQEEPAAEATPAAPAPEAEPAPETAEPAAASTAKPRRTRRKAAEVIAEVVETTDTALVAEPAPEPATPEAEAEAAPAETPAAETPAADEEPALEPAEAEAQAEPADAPPKRRGWWSLGS</sequence>
<feature type="compositionally biased region" description="Low complexity" evidence="9">
    <location>
        <begin position="748"/>
        <end position="757"/>
    </location>
</feature>
<feature type="compositionally biased region" description="Acidic residues" evidence="9">
    <location>
        <begin position="141"/>
        <end position="150"/>
    </location>
</feature>
<keyword evidence="8" id="KW-0699">rRNA-binding</keyword>
<keyword evidence="2 8" id="KW-0540">Nuclease</keyword>
<evidence type="ECO:0000256" key="4">
    <source>
        <dbReference type="ARBA" id="ARBA00022759"/>
    </source>
</evidence>
<dbReference type="Gene3D" id="3.40.1260.20">
    <property type="entry name" value="Ribonuclease E, catalytic domain"/>
    <property type="match status" value="1"/>
</dbReference>
<evidence type="ECO:0000256" key="9">
    <source>
        <dbReference type="SAM" id="MobiDB-lite"/>
    </source>
</evidence>
<keyword evidence="8" id="KW-0862">Zinc</keyword>
<evidence type="ECO:0000256" key="6">
    <source>
        <dbReference type="ARBA" id="ARBA00022842"/>
    </source>
</evidence>
<dbReference type="PANTHER" id="PTHR30001:SF1">
    <property type="entry name" value="RIBONUCLEASE E_G-LIKE PROTEIN, CHLOROPLASTIC"/>
    <property type="match status" value="1"/>
</dbReference>
<dbReference type="InterPro" id="IPR028878">
    <property type="entry name" value="RNase_E"/>
</dbReference>
<dbReference type="AlphaFoldDB" id="A0A8J7WCM0"/>
<feature type="domain" description="RNA-binding protein AU-1/Ribonuclease E/G" evidence="10">
    <location>
        <begin position="266"/>
        <end position="536"/>
    </location>
</feature>
<dbReference type="PANTHER" id="PTHR30001">
    <property type="entry name" value="RIBONUCLEASE"/>
    <property type="match status" value="1"/>
</dbReference>
<dbReference type="GO" id="GO:0008270">
    <property type="term" value="F:zinc ion binding"/>
    <property type="evidence" value="ECO:0007669"/>
    <property type="project" value="UniProtKB-UniRule"/>
</dbReference>
<dbReference type="Pfam" id="PF10150">
    <property type="entry name" value="RNase_E_G"/>
    <property type="match status" value="1"/>
</dbReference>
<comment type="caution">
    <text evidence="12">The sequence shown here is derived from an EMBL/GenBank/DDBJ whole genome shotgun (WGS) entry which is preliminary data.</text>
</comment>
<evidence type="ECO:0000313" key="13">
    <source>
        <dbReference type="Proteomes" id="UP000681356"/>
    </source>
</evidence>
<feature type="region of interest" description="Required for zinc-mediated homotetramerization and catalytic activity" evidence="8">
    <location>
        <begin position="549"/>
        <end position="552"/>
    </location>
</feature>
<comment type="subunit">
    <text evidence="8">Homotetramer formed by a dimer of dimers.</text>
</comment>
<dbReference type="HAMAP" id="MF_00970">
    <property type="entry name" value="RNase_E"/>
    <property type="match status" value="1"/>
</dbReference>
<feature type="compositionally biased region" description="Basic residues" evidence="9">
    <location>
        <begin position="765"/>
        <end position="775"/>
    </location>
</feature>
<dbReference type="EMBL" id="JAGTUU010000001">
    <property type="protein sequence ID" value="MBS0122918.1"/>
    <property type="molecule type" value="Genomic_DNA"/>
</dbReference>
<evidence type="ECO:0000256" key="3">
    <source>
        <dbReference type="ARBA" id="ARBA00022723"/>
    </source>
</evidence>
<feature type="compositionally biased region" description="Acidic residues" evidence="9">
    <location>
        <begin position="175"/>
        <end position="184"/>
    </location>
</feature>
<dbReference type="InterPro" id="IPR048583">
    <property type="entry name" value="RNase_E_G_thioredoxin-like"/>
</dbReference>
<comment type="similarity">
    <text evidence="8">Belongs to the RNase E/G family. RNase E subfamily.</text>
</comment>
<keyword evidence="8" id="KW-0698">rRNA processing</keyword>
<keyword evidence="1 8" id="KW-0963">Cytoplasm</keyword>
<comment type="cofactor">
    <cofactor evidence="8">
        <name>Mg(2+)</name>
        <dbReference type="ChEBI" id="CHEBI:18420"/>
    </cofactor>
    <text evidence="8">Binds 1 Mg(2+) ion per subunit.</text>
</comment>
<dbReference type="Gene3D" id="2.40.50.140">
    <property type="entry name" value="Nucleic acid-binding proteins"/>
    <property type="match status" value="2"/>
</dbReference>
<organism evidence="12 13">
    <name type="scientific">Thetidibacter halocola</name>
    <dbReference type="NCBI Taxonomy" id="2827239"/>
    <lineage>
        <taxon>Bacteria</taxon>
        <taxon>Pseudomonadati</taxon>
        <taxon>Pseudomonadota</taxon>
        <taxon>Alphaproteobacteria</taxon>
        <taxon>Rhodobacterales</taxon>
        <taxon>Roseobacteraceae</taxon>
        <taxon>Thetidibacter</taxon>
    </lineage>
</organism>
<dbReference type="GO" id="GO:0000287">
    <property type="term" value="F:magnesium ion binding"/>
    <property type="evidence" value="ECO:0007669"/>
    <property type="project" value="UniProtKB-UniRule"/>
</dbReference>
<feature type="compositionally biased region" description="Basic residues" evidence="9">
    <location>
        <begin position="107"/>
        <end position="117"/>
    </location>
</feature>
<dbReference type="GO" id="GO:0000049">
    <property type="term" value="F:tRNA binding"/>
    <property type="evidence" value="ECO:0007669"/>
    <property type="project" value="UniProtKB-KW"/>
</dbReference>
<dbReference type="EC" id="3.1.26.12" evidence="8"/>
<keyword evidence="3 8" id="KW-0479">Metal-binding</keyword>
<feature type="binding site" evidence="8">
    <location>
        <position position="491"/>
    </location>
    <ligand>
        <name>Mg(2+)</name>
        <dbReference type="ChEBI" id="CHEBI:18420"/>
        <note>catalytic</note>
    </ligand>
</feature>
<dbReference type="GO" id="GO:0008033">
    <property type="term" value="P:tRNA processing"/>
    <property type="evidence" value="ECO:0007669"/>
    <property type="project" value="UniProtKB-UniRule"/>
</dbReference>
<feature type="compositionally biased region" description="Basic residues" evidence="9">
    <location>
        <begin position="816"/>
        <end position="826"/>
    </location>
</feature>
<feature type="compositionally biased region" description="Low complexity" evidence="9">
    <location>
        <begin position="907"/>
        <end position="925"/>
    </location>
</feature>
<keyword evidence="8" id="KW-0997">Cell inner membrane</keyword>
<dbReference type="Pfam" id="PF20833">
    <property type="entry name" value="RNase_E_G_Thio"/>
    <property type="match status" value="1"/>
</dbReference>
<feature type="compositionally biased region" description="Low complexity" evidence="9">
    <location>
        <begin position="790"/>
        <end position="810"/>
    </location>
</feature>
<feature type="region of interest" description="Disordered" evidence="9">
    <location>
        <begin position="661"/>
        <end position="959"/>
    </location>
</feature>
<feature type="compositionally biased region" description="Acidic residues" evidence="9">
    <location>
        <begin position="780"/>
        <end position="789"/>
    </location>
</feature>
<dbReference type="InterPro" id="IPR019307">
    <property type="entry name" value="RNA-bd_AU-1/RNase_E/G"/>
</dbReference>
<evidence type="ECO:0000256" key="8">
    <source>
        <dbReference type="HAMAP-Rule" id="MF_00970"/>
    </source>
</evidence>
<dbReference type="GO" id="GO:0008995">
    <property type="term" value="F:ribonuclease E activity"/>
    <property type="evidence" value="ECO:0007669"/>
    <property type="project" value="UniProtKB-EC"/>
</dbReference>
<feature type="compositionally biased region" description="Basic residues" evidence="9">
    <location>
        <begin position="699"/>
        <end position="711"/>
    </location>
</feature>
<dbReference type="GO" id="GO:0006364">
    <property type="term" value="P:rRNA processing"/>
    <property type="evidence" value="ECO:0007669"/>
    <property type="project" value="UniProtKB-UniRule"/>
</dbReference>
<dbReference type="GO" id="GO:0006402">
    <property type="term" value="P:mRNA catabolic process"/>
    <property type="evidence" value="ECO:0007669"/>
    <property type="project" value="UniProtKB-UniRule"/>
</dbReference>
<keyword evidence="6 8" id="KW-0460">Magnesium</keyword>
<dbReference type="GO" id="GO:0009898">
    <property type="term" value="C:cytoplasmic side of plasma membrane"/>
    <property type="evidence" value="ECO:0007669"/>
    <property type="project" value="UniProtKB-UniRule"/>
</dbReference>
<keyword evidence="4 8" id="KW-0255">Endonuclease</keyword>
<feature type="domain" description="RNase E/G thioredoxin-like" evidence="11">
    <location>
        <begin position="548"/>
        <end position="632"/>
    </location>
</feature>
<dbReference type="GO" id="GO:0005737">
    <property type="term" value="C:cytoplasm"/>
    <property type="evidence" value="ECO:0007669"/>
    <property type="project" value="UniProtKB-SubCell"/>
</dbReference>
<feature type="binding site" evidence="8">
    <location>
        <position position="549"/>
    </location>
    <ligand>
        <name>Zn(2+)</name>
        <dbReference type="ChEBI" id="CHEBI:29105"/>
        <note>ligand shared between dimeric partners</note>
    </ligand>
</feature>
<dbReference type="NCBIfam" id="TIGR00757">
    <property type="entry name" value="RNaseEG"/>
    <property type="match status" value="1"/>
</dbReference>
<dbReference type="RefSeq" id="WP_212534884.1">
    <property type="nucleotide sequence ID" value="NZ_JAGTUU010000001.1"/>
</dbReference>
<evidence type="ECO:0000256" key="2">
    <source>
        <dbReference type="ARBA" id="ARBA00022722"/>
    </source>
</evidence>
<proteinExistence type="inferred from homology"/>
<feature type="binding site" evidence="8">
    <location>
        <position position="448"/>
    </location>
    <ligand>
        <name>Mg(2+)</name>
        <dbReference type="ChEBI" id="CHEBI:18420"/>
        <note>catalytic</note>
    </ligand>
</feature>